<dbReference type="Proteomes" id="UP000326334">
    <property type="component" value="Chromosome"/>
</dbReference>
<keyword evidence="1" id="KW-0732">Signal</keyword>
<dbReference type="PROSITE" id="PS51257">
    <property type="entry name" value="PROKAR_LIPOPROTEIN"/>
    <property type="match status" value="1"/>
</dbReference>
<feature type="signal peptide" evidence="1">
    <location>
        <begin position="1"/>
        <end position="23"/>
    </location>
</feature>
<sequence>MMGKNIKLLLSICLVLVALVGCAASKRIQGTWRIQDAENKTGQIKLTRNKLTIDIGNSKKSYSFKQNAIGTKNGTTYYGLTLDNQSLSIIFPEKNKNKAIFMQVDSTDDYLKGKMIFAMNKTKKPNYRYYVNRYLNQ</sequence>
<evidence type="ECO:0008006" key="4">
    <source>
        <dbReference type="Google" id="ProtNLM"/>
    </source>
</evidence>
<organism evidence="2 3">
    <name type="scientific">Latilactobacillus graminis</name>
    <dbReference type="NCBI Taxonomy" id="60519"/>
    <lineage>
        <taxon>Bacteria</taxon>
        <taxon>Bacillati</taxon>
        <taxon>Bacillota</taxon>
        <taxon>Bacilli</taxon>
        <taxon>Lactobacillales</taxon>
        <taxon>Lactobacillaceae</taxon>
        <taxon>Latilactobacillus</taxon>
    </lineage>
</organism>
<evidence type="ECO:0000313" key="2">
    <source>
        <dbReference type="EMBL" id="QFP79508.1"/>
    </source>
</evidence>
<name>A0ABX6C7B0_9LACO</name>
<reference evidence="2 3" key="1">
    <citation type="submission" date="2019-10" db="EMBL/GenBank/DDBJ databases">
        <title>Genome sequencing of Lactobacillus graminis.</title>
        <authorList>
            <person name="Kim K."/>
        </authorList>
    </citation>
    <scope>NUCLEOTIDE SEQUENCE [LARGE SCALE GENOMIC DNA]</scope>
    <source>
        <strain evidence="2 3">LG542</strain>
    </source>
</reference>
<keyword evidence="3" id="KW-1185">Reference proteome</keyword>
<dbReference type="EMBL" id="CP045007">
    <property type="protein sequence ID" value="QFP79508.1"/>
    <property type="molecule type" value="Genomic_DNA"/>
</dbReference>
<evidence type="ECO:0000256" key="1">
    <source>
        <dbReference type="SAM" id="SignalP"/>
    </source>
</evidence>
<accession>A0ABX6C7B0</accession>
<feature type="chain" id="PRO_5045383397" description="Glycosyltransferase" evidence="1">
    <location>
        <begin position="24"/>
        <end position="137"/>
    </location>
</feature>
<protein>
    <recommendedName>
        <fullName evidence="4">Glycosyltransferase</fullName>
    </recommendedName>
</protein>
<proteinExistence type="predicted"/>
<evidence type="ECO:0000313" key="3">
    <source>
        <dbReference type="Proteomes" id="UP000326334"/>
    </source>
</evidence>
<gene>
    <name evidence="2" type="ORF">LG542_04355</name>
</gene>